<dbReference type="Proteomes" id="UP001358586">
    <property type="component" value="Chromosome 11"/>
</dbReference>
<organism evidence="1 2">
    <name type="scientific">Gossypium arboreum</name>
    <name type="common">Tree cotton</name>
    <name type="synonym">Gossypium nanking</name>
    <dbReference type="NCBI Taxonomy" id="29729"/>
    <lineage>
        <taxon>Eukaryota</taxon>
        <taxon>Viridiplantae</taxon>
        <taxon>Streptophyta</taxon>
        <taxon>Embryophyta</taxon>
        <taxon>Tracheophyta</taxon>
        <taxon>Spermatophyta</taxon>
        <taxon>Magnoliopsida</taxon>
        <taxon>eudicotyledons</taxon>
        <taxon>Gunneridae</taxon>
        <taxon>Pentapetalae</taxon>
        <taxon>rosids</taxon>
        <taxon>malvids</taxon>
        <taxon>Malvales</taxon>
        <taxon>Malvaceae</taxon>
        <taxon>Malvoideae</taxon>
        <taxon>Gossypium</taxon>
    </lineage>
</organism>
<dbReference type="PANTHER" id="PTHR33710">
    <property type="entry name" value="BNAC02G09200D PROTEIN"/>
    <property type="match status" value="1"/>
</dbReference>
<proteinExistence type="predicted"/>
<gene>
    <name evidence="1" type="ORF">PVK06_039515</name>
</gene>
<dbReference type="EMBL" id="JARKNE010000011">
    <property type="protein sequence ID" value="KAK5784974.1"/>
    <property type="molecule type" value="Genomic_DNA"/>
</dbReference>
<sequence length="112" mass="12962">MREFQDFVNSLDVADIGYVGPSYTWSNLQQLNFIAKKLDRVLINLTWLLAYPLSLAEFLAPRVSDNCFSIAWFEKSLSTPPPPSPNPYIFFNFWTQHEDFLSVVAESWQVPI</sequence>
<comment type="caution">
    <text evidence="1">The sequence shown here is derived from an EMBL/GenBank/DDBJ whole genome shotgun (WGS) entry which is preliminary data.</text>
</comment>
<name>A0ABR0N344_GOSAR</name>
<keyword evidence="2" id="KW-1185">Reference proteome</keyword>
<accession>A0ABR0N344</accession>
<protein>
    <submittedName>
        <fullName evidence="1">Uncharacterized protein</fullName>
    </submittedName>
</protein>
<reference evidence="1 2" key="1">
    <citation type="submission" date="2023-03" db="EMBL/GenBank/DDBJ databases">
        <title>WGS of Gossypium arboreum.</title>
        <authorList>
            <person name="Yu D."/>
        </authorList>
    </citation>
    <scope>NUCLEOTIDE SEQUENCE [LARGE SCALE GENOMIC DNA]</scope>
    <source>
        <tissue evidence="1">Leaf</tissue>
    </source>
</reference>
<evidence type="ECO:0000313" key="1">
    <source>
        <dbReference type="EMBL" id="KAK5784974.1"/>
    </source>
</evidence>
<evidence type="ECO:0000313" key="2">
    <source>
        <dbReference type="Proteomes" id="UP001358586"/>
    </source>
</evidence>
<dbReference type="PANTHER" id="PTHR33710:SF71">
    <property type="entry name" value="ENDONUCLEASE_EXONUCLEASE_PHOSPHATASE DOMAIN-CONTAINING PROTEIN"/>
    <property type="match status" value="1"/>
</dbReference>